<dbReference type="Proteomes" id="UP001321473">
    <property type="component" value="Unassembled WGS sequence"/>
</dbReference>
<dbReference type="GO" id="GO:0016491">
    <property type="term" value="F:oxidoreductase activity"/>
    <property type="evidence" value="ECO:0007669"/>
    <property type="project" value="InterPro"/>
</dbReference>
<dbReference type="InterPro" id="IPR016161">
    <property type="entry name" value="Ald_DH/histidinol_DH"/>
</dbReference>
<organism evidence="1 2">
    <name type="scientific">Amblyomma americanum</name>
    <name type="common">Lone star tick</name>
    <dbReference type="NCBI Taxonomy" id="6943"/>
    <lineage>
        <taxon>Eukaryota</taxon>
        <taxon>Metazoa</taxon>
        <taxon>Ecdysozoa</taxon>
        <taxon>Arthropoda</taxon>
        <taxon>Chelicerata</taxon>
        <taxon>Arachnida</taxon>
        <taxon>Acari</taxon>
        <taxon>Parasitiformes</taxon>
        <taxon>Ixodida</taxon>
        <taxon>Ixodoidea</taxon>
        <taxon>Ixodidae</taxon>
        <taxon>Amblyomminae</taxon>
        <taxon>Amblyomma</taxon>
    </lineage>
</organism>
<accession>A0AAQ4DFC1</accession>
<proteinExistence type="predicted"/>
<reference evidence="1 2" key="1">
    <citation type="journal article" date="2023" name="Arcadia Sci">
        <title>De novo assembly of a long-read Amblyomma americanum tick genome.</title>
        <authorList>
            <person name="Chou S."/>
            <person name="Poskanzer K.E."/>
            <person name="Rollins M."/>
            <person name="Thuy-Boun P.S."/>
        </authorList>
    </citation>
    <scope>NUCLEOTIDE SEQUENCE [LARGE SCALE GENOMIC DNA]</scope>
    <source>
        <strain evidence="1">F_SG_1</strain>
        <tissue evidence="1">Salivary glands</tissue>
    </source>
</reference>
<evidence type="ECO:0008006" key="3">
    <source>
        <dbReference type="Google" id="ProtNLM"/>
    </source>
</evidence>
<comment type="caution">
    <text evidence="1">The sequence shown here is derived from an EMBL/GenBank/DDBJ whole genome shotgun (WGS) entry which is preliminary data.</text>
</comment>
<dbReference type="SUPFAM" id="SSF53720">
    <property type="entry name" value="ALDH-like"/>
    <property type="match status" value="1"/>
</dbReference>
<name>A0AAQ4DFC1_AMBAM</name>
<evidence type="ECO:0000313" key="2">
    <source>
        <dbReference type="Proteomes" id="UP001321473"/>
    </source>
</evidence>
<evidence type="ECO:0000313" key="1">
    <source>
        <dbReference type="EMBL" id="KAK8761161.1"/>
    </source>
</evidence>
<gene>
    <name evidence="1" type="ORF">V5799_027576</name>
</gene>
<dbReference type="EMBL" id="JARKHS020031457">
    <property type="protein sequence ID" value="KAK8761161.1"/>
    <property type="molecule type" value="Genomic_DNA"/>
</dbReference>
<dbReference type="InterPro" id="IPR016162">
    <property type="entry name" value="Ald_DH_N"/>
</dbReference>
<sequence length="85" mass="9307">MLPRFVALNGGTARERSSSPARMSTYLPSRRMLILENFINGKFESVAETIENVDPSTGAVYSRLPNSGSREVEKAVQAAMQAFPT</sequence>
<dbReference type="AlphaFoldDB" id="A0AAQ4DFC1"/>
<protein>
    <recommendedName>
        <fullName evidence="3">Aldehyde dehydrogenase domain-containing protein</fullName>
    </recommendedName>
</protein>
<dbReference type="Gene3D" id="3.40.605.10">
    <property type="entry name" value="Aldehyde Dehydrogenase, Chain A, domain 1"/>
    <property type="match status" value="1"/>
</dbReference>
<keyword evidence="2" id="KW-1185">Reference proteome</keyword>